<evidence type="ECO:0000256" key="2">
    <source>
        <dbReference type="ARBA" id="ARBA00022574"/>
    </source>
</evidence>
<dbReference type="GeneID" id="20527006"/>
<evidence type="ECO:0000256" key="1">
    <source>
        <dbReference type="ARBA" id="ARBA00009890"/>
    </source>
</evidence>
<comment type="similarity">
    <text evidence="1">Belongs to the WD repeat LST8 family.</text>
</comment>
<proteinExistence type="inferred from homology"/>
<organism evidence="6">
    <name type="scientific">Fonticula alba</name>
    <name type="common">Slime mold</name>
    <dbReference type="NCBI Taxonomy" id="691883"/>
    <lineage>
        <taxon>Eukaryota</taxon>
        <taxon>Rotosphaerida</taxon>
        <taxon>Fonticulaceae</taxon>
        <taxon>Fonticula</taxon>
    </lineage>
</organism>
<feature type="repeat" description="WD" evidence="4">
    <location>
        <begin position="96"/>
        <end position="130"/>
    </location>
</feature>
<keyword evidence="2 4" id="KW-0853">WD repeat</keyword>
<dbReference type="PRINTS" id="PR00320">
    <property type="entry name" value="GPROTEINBRPT"/>
</dbReference>
<dbReference type="OrthoDB" id="400at2759"/>
<dbReference type="Proteomes" id="UP000030693">
    <property type="component" value="Unassembled WGS sequence"/>
</dbReference>
<evidence type="ECO:0000313" key="6">
    <source>
        <dbReference type="EMBL" id="KCV71336.1"/>
    </source>
</evidence>
<dbReference type="STRING" id="691883.A0A058ZBN0"/>
<evidence type="ECO:0000256" key="4">
    <source>
        <dbReference type="PROSITE-ProRule" id="PRU00221"/>
    </source>
</evidence>
<dbReference type="Gene3D" id="2.130.10.10">
    <property type="entry name" value="YVTN repeat-like/Quinoprotein amine dehydrogenase"/>
    <property type="match status" value="1"/>
</dbReference>
<gene>
    <name evidence="6" type="ORF">H696_02281</name>
</gene>
<dbReference type="AlphaFoldDB" id="A0A058ZBN0"/>
<dbReference type="RefSeq" id="XP_009494459.1">
    <property type="nucleotide sequence ID" value="XM_009496184.1"/>
</dbReference>
<evidence type="ECO:0000256" key="3">
    <source>
        <dbReference type="ARBA" id="ARBA00022737"/>
    </source>
</evidence>
<dbReference type="OMA" id="VQRNYKH"/>
<dbReference type="GO" id="GO:0032956">
    <property type="term" value="P:regulation of actin cytoskeleton organization"/>
    <property type="evidence" value="ECO:0007669"/>
    <property type="project" value="TreeGrafter"/>
</dbReference>
<dbReference type="CDD" id="cd00200">
    <property type="entry name" value="WD40"/>
    <property type="match status" value="1"/>
</dbReference>
<feature type="repeat" description="WD" evidence="4">
    <location>
        <begin position="264"/>
        <end position="297"/>
    </location>
</feature>
<accession>A0A058ZBN0</accession>
<feature type="repeat" description="WD" evidence="4">
    <location>
        <begin position="162"/>
        <end position="203"/>
    </location>
</feature>
<dbReference type="InterPro" id="IPR001680">
    <property type="entry name" value="WD40_rpt"/>
</dbReference>
<dbReference type="GO" id="GO:0031931">
    <property type="term" value="C:TORC1 complex"/>
    <property type="evidence" value="ECO:0007669"/>
    <property type="project" value="InterPro"/>
</dbReference>
<feature type="region of interest" description="Disordered" evidence="5">
    <location>
        <begin position="135"/>
        <end position="159"/>
    </location>
</feature>
<keyword evidence="7" id="KW-1185">Reference proteome</keyword>
<keyword evidence="3" id="KW-0677">Repeat</keyword>
<dbReference type="PROSITE" id="PS00678">
    <property type="entry name" value="WD_REPEATS_1"/>
    <property type="match status" value="2"/>
</dbReference>
<dbReference type="InterPro" id="IPR036322">
    <property type="entry name" value="WD40_repeat_dom_sf"/>
</dbReference>
<dbReference type="InterPro" id="IPR019775">
    <property type="entry name" value="WD40_repeat_CS"/>
</dbReference>
<dbReference type="InterPro" id="IPR020472">
    <property type="entry name" value="WD40_PAC1"/>
</dbReference>
<evidence type="ECO:0000256" key="5">
    <source>
        <dbReference type="SAM" id="MobiDB-lite"/>
    </source>
</evidence>
<name>A0A058ZBN0_FONAL</name>
<dbReference type="Pfam" id="PF00400">
    <property type="entry name" value="WD40"/>
    <property type="match status" value="6"/>
</dbReference>
<dbReference type="eggNOG" id="KOG0315">
    <property type="taxonomic scope" value="Eukaryota"/>
</dbReference>
<feature type="compositionally biased region" description="Gly residues" evidence="5">
    <location>
        <begin position="140"/>
        <end position="154"/>
    </location>
</feature>
<dbReference type="PANTHER" id="PTHR19842">
    <property type="entry name" value="G BETA-LIKE PROTEIN GBL"/>
    <property type="match status" value="1"/>
</dbReference>
<dbReference type="SMART" id="SM00320">
    <property type="entry name" value="WD40"/>
    <property type="match status" value="6"/>
</dbReference>
<sequence length="367" mass="39050">MAHVGHHVGHHAHHVPAAPAADANAVILATAGYGDKIRFWEALSGICYRTIQHTNSHVNALAITTDKRFLAAAGHGSVRLYDLVHPTNSPILALDAAHPNANVTALGFQRDGAWMFTGSEDGTVRVWDLRAPPGSAAGASSGGSGAGASGGGAPSAGCQRNYSHRGGAVNSVVLHPNQAELASGTQAGSIKIWDLTANACSHELVPEEHTPIRSLHISADGAHLAAANDGGRTYVWRFYERPPQAMALPDQPPEAAELIPLAAVQAHNRYILRCLFSPDVRYLATTSADHTVRLFDVANNFTQVRPPLTGHRRWVWDCAFSADSAYLVTASSDKTARLWDLSTGETIRTYTGHEKGCTSIALNDYGQ</sequence>
<evidence type="ECO:0000313" key="7">
    <source>
        <dbReference type="Proteomes" id="UP000030693"/>
    </source>
</evidence>
<dbReference type="EMBL" id="KB932203">
    <property type="protein sequence ID" value="KCV71336.1"/>
    <property type="molecule type" value="Genomic_DNA"/>
</dbReference>
<dbReference type="PANTHER" id="PTHR19842:SF0">
    <property type="entry name" value="TARGET OF RAPAMYCIN COMPLEX SUBUNIT LST8"/>
    <property type="match status" value="1"/>
</dbReference>
<dbReference type="PROSITE" id="PS50294">
    <property type="entry name" value="WD_REPEATS_REGION"/>
    <property type="match status" value="4"/>
</dbReference>
<dbReference type="SUPFAM" id="SSF50978">
    <property type="entry name" value="WD40 repeat-like"/>
    <property type="match status" value="1"/>
</dbReference>
<dbReference type="GO" id="GO:0031932">
    <property type="term" value="C:TORC2 complex"/>
    <property type="evidence" value="ECO:0007669"/>
    <property type="project" value="InterPro"/>
</dbReference>
<dbReference type="PROSITE" id="PS50082">
    <property type="entry name" value="WD_REPEATS_2"/>
    <property type="match status" value="4"/>
</dbReference>
<dbReference type="InterPro" id="IPR037588">
    <property type="entry name" value="MLST8"/>
</dbReference>
<feature type="repeat" description="WD" evidence="4">
    <location>
        <begin position="308"/>
        <end position="349"/>
    </location>
</feature>
<dbReference type="GO" id="GO:0031929">
    <property type="term" value="P:TOR signaling"/>
    <property type="evidence" value="ECO:0007669"/>
    <property type="project" value="InterPro"/>
</dbReference>
<dbReference type="InterPro" id="IPR015943">
    <property type="entry name" value="WD40/YVTN_repeat-like_dom_sf"/>
</dbReference>
<reference evidence="6" key="1">
    <citation type="submission" date="2013-04" db="EMBL/GenBank/DDBJ databases">
        <title>The Genome Sequence of Fonticula alba ATCC 38817.</title>
        <authorList>
            <consortium name="The Broad Institute Genomics Platform"/>
            <person name="Russ C."/>
            <person name="Cuomo C."/>
            <person name="Burger G."/>
            <person name="Gray M.W."/>
            <person name="Holland P.W.H."/>
            <person name="King N."/>
            <person name="Lang F.B.F."/>
            <person name="Roger A.J."/>
            <person name="Ruiz-Trillo I."/>
            <person name="Brown M."/>
            <person name="Walker B."/>
            <person name="Young S."/>
            <person name="Zeng Q."/>
            <person name="Gargeya S."/>
            <person name="Fitzgerald M."/>
            <person name="Haas B."/>
            <person name="Abouelleil A."/>
            <person name="Allen A.W."/>
            <person name="Alvarado L."/>
            <person name="Arachchi H.M."/>
            <person name="Berlin A.M."/>
            <person name="Chapman S.B."/>
            <person name="Gainer-Dewar J."/>
            <person name="Goldberg J."/>
            <person name="Griggs A."/>
            <person name="Gujja S."/>
            <person name="Hansen M."/>
            <person name="Howarth C."/>
            <person name="Imamovic A."/>
            <person name="Ireland A."/>
            <person name="Larimer J."/>
            <person name="McCowan C."/>
            <person name="Murphy C."/>
            <person name="Pearson M."/>
            <person name="Poon T.W."/>
            <person name="Priest M."/>
            <person name="Roberts A."/>
            <person name="Saif S."/>
            <person name="Shea T."/>
            <person name="Sisk P."/>
            <person name="Sykes S."/>
            <person name="Wortman J."/>
            <person name="Nusbaum C."/>
            <person name="Birren B."/>
        </authorList>
    </citation>
    <scope>NUCLEOTIDE SEQUENCE [LARGE SCALE GENOMIC DNA]</scope>
    <source>
        <strain evidence="6">ATCC 38817</strain>
    </source>
</reference>
<protein>
    <submittedName>
        <fullName evidence="6">Uncharacterized protein</fullName>
    </submittedName>
</protein>